<evidence type="ECO:0000313" key="2">
    <source>
        <dbReference type="Proteomes" id="UP000031760"/>
    </source>
</evidence>
<accession>W8VW11</accession>
<name>W8VW11_9FLAO</name>
<organism evidence="1 2">
    <name type="scientific">Nonlabens marinus S1-08</name>
    <dbReference type="NCBI Taxonomy" id="1454201"/>
    <lineage>
        <taxon>Bacteria</taxon>
        <taxon>Pseudomonadati</taxon>
        <taxon>Bacteroidota</taxon>
        <taxon>Flavobacteriia</taxon>
        <taxon>Flavobacteriales</taxon>
        <taxon>Flavobacteriaceae</taxon>
        <taxon>Nonlabens</taxon>
    </lineage>
</organism>
<dbReference type="STRING" id="1454201.NMS_1914"/>
<proteinExistence type="predicted"/>
<keyword evidence="2" id="KW-1185">Reference proteome</keyword>
<reference evidence="1 2" key="1">
    <citation type="journal article" date="2014" name="Proc. Natl. Acad. Sci. U.S.A.">
        <title>Functional characterization of flavobacteria rhodopsins reveals a unique class of light-driven chloride pump in bacteria.</title>
        <authorList>
            <person name="Yoshizawa S."/>
            <person name="Kumagai Y."/>
            <person name="Kim H."/>
            <person name="Ogura Y."/>
            <person name="Hayashi T."/>
            <person name="Iwasaki W."/>
            <person name="DeLong E.F."/>
            <person name="Kogure K."/>
        </authorList>
    </citation>
    <scope>NUCLEOTIDE SEQUENCE [LARGE SCALE GENOMIC DNA]</scope>
    <source>
        <strain evidence="1 2">S1-08</strain>
    </source>
</reference>
<dbReference type="AlphaFoldDB" id="W8VW11"/>
<evidence type="ECO:0000313" key="1">
    <source>
        <dbReference type="EMBL" id="BAO55923.1"/>
    </source>
</evidence>
<dbReference type="Proteomes" id="UP000031760">
    <property type="component" value="Chromosome"/>
</dbReference>
<dbReference type="HOGENOM" id="CLU_2634555_0_0_10"/>
<dbReference type="KEGG" id="nmf:NMS_1914"/>
<protein>
    <submittedName>
        <fullName evidence="1">Uncharacterized protein</fullName>
    </submittedName>
</protein>
<gene>
    <name evidence="1" type="ORF">NMS_1914</name>
</gene>
<dbReference type="EMBL" id="AP014548">
    <property type="protein sequence ID" value="BAO55923.1"/>
    <property type="molecule type" value="Genomic_DNA"/>
</dbReference>
<sequence length="77" mass="9133">MVNGVQHVRFPFPIFAYKAIDLLIHLKIGAFEAFVIDKAERFEMHEKLGIYLIVWKLCLFRFRESELARPTLLLQQI</sequence>